<evidence type="ECO:0000313" key="5">
    <source>
        <dbReference type="Proteomes" id="UP000239494"/>
    </source>
</evidence>
<feature type="domain" description="HTH luxR-type" evidence="3">
    <location>
        <begin position="816"/>
        <end position="881"/>
    </location>
</feature>
<dbReference type="InterPro" id="IPR041664">
    <property type="entry name" value="AAA_16"/>
</dbReference>
<dbReference type="RefSeq" id="WP_106192542.1">
    <property type="nucleotide sequence ID" value="NZ_PVTF01000012.1"/>
</dbReference>
<dbReference type="InterPro" id="IPR027417">
    <property type="entry name" value="P-loop_NTPase"/>
</dbReference>
<gene>
    <name evidence="4" type="ORF">CLV43_1127</name>
</gene>
<name>A0A2T0SRP2_9PSEU</name>
<dbReference type="SMART" id="SM00421">
    <property type="entry name" value="HTH_LUXR"/>
    <property type="match status" value="1"/>
</dbReference>
<dbReference type="Pfam" id="PF00196">
    <property type="entry name" value="GerE"/>
    <property type="match status" value="1"/>
</dbReference>
<dbReference type="AlphaFoldDB" id="A0A2T0SRP2"/>
<dbReference type="PANTHER" id="PTHR16305:SF35">
    <property type="entry name" value="TRANSCRIPTIONAL ACTIVATOR DOMAIN"/>
    <property type="match status" value="1"/>
</dbReference>
<dbReference type="PRINTS" id="PR00038">
    <property type="entry name" value="HTHLUXR"/>
</dbReference>
<evidence type="ECO:0000256" key="2">
    <source>
        <dbReference type="ARBA" id="ARBA00022840"/>
    </source>
</evidence>
<dbReference type="SUPFAM" id="SSF52540">
    <property type="entry name" value="P-loop containing nucleoside triphosphate hydrolases"/>
    <property type="match status" value="1"/>
</dbReference>
<dbReference type="Proteomes" id="UP000239494">
    <property type="component" value="Unassembled WGS sequence"/>
</dbReference>
<dbReference type="PROSITE" id="PS50043">
    <property type="entry name" value="HTH_LUXR_2"/>
    <property type="match status" value="1"/>
</dbReference>
<dbReference type="Gene3D" id="1.10.10.10">
    <property type="entry name" value="Winged helix-like DNA-binding domain superfamily/Winged helix DNA-binding domain"/>
    <property type="match status" value="1"/>
</dbReference>
<dbReference type="InterPro" id="IPR000792">
    <property type="entry name" value="Tscrpt_reg_LuxR_C"/>
</dbReference>
<dbReference type="GO" id="GO:0006355">
    <property type="term" value="P:regulation of DNA-templated transcription"/>
    <property type="evidence" value="ECO:0007669"/>
    <property type="project" value="InterPro"/>
</dbReference>
<keyword evidence="1" id="KW-0547">Nucleotide-binding</keyword>
<protein>
    <submittedName>
        <fullName evidence="4">Regulatory LuxR family protein</fullName>
    </submittedName>
</protein>
<dbReference type="SUPFAM" id="SSF46894">
    <property type="entry name" value="C-terminal effector domain of the bipartite response regulators"/>
    <property type="match status" value="1"/>
</dbReference>
<keyword evidence="2" id="KW-0067">ATP-binding</keyword>
<evidence type="ECO:0000256" key="1">
    <source>
        <dbReference type="ARBA" id="ARBA00022741"/>
    </source>
</evidence>
<dbReference type="PROSITE" id="PS00622">
    <property type="entry name" value="HTH_LUXR_1"/>
    <property type="match status" value="1"/>
</dbReference>
<dbReference type="Pfam" id="PF13191">
    <property type="entry name" value="AAA_16"/>
    <property type="match status" value="1"/>
</dbReference>
<accession>A0A2T0SRP2</accession>
<evidence type="ECO:0000259" key="3">
    <source>
        <dbReference type="PROSITE" id="PS50043"/>
    </source>
</evidence>
<dbReference type="InterPro" id="IPR036388">
    <property type="entry name" value="WH-like_DNA-bd_sf"/>
</dbReference>
<dbReference type="InterPro" id="IPR016032">
    <property type="entry name" value="Sig_transdc_resp-reg_C-effctor"/>
</dbReference>
<sequence>MIHGRRAERDAIAVLLADALAGDSGVLVLRGEAGIGKSTLLRDAVAGAAGMLVLGCAGVESEVAQAFSGLHQLLRPVLRHVDALPAAQADALRGALGVTDAPASDFVVSAALVTLLGLAAAERPLLVVVDDLQWVDRASAAALLFACRRLVTDPVVVLLAVRDSTVDTSDLPRLELAGLPKPDAARLLADHGWEWPSDALLAATGGNPLALVELAAHDDPSLLVADFALTGTVPLGARVRKAFLRRADALPAAARELLLVAAAEDTGQLDTVLGAAARLGLPDDALGAAEDSGLLAVVGAELRFRHPLVRSAVYAEATFHRRRAAHLAVAEQLGVHTDRATWHRAVAATAPDEELADAVERSADAARRRGGEAAAVSVLRRAAHLSETADGRRRRLVTAAFVALNSGQPEVARTLVDEVMADPVPAVTLAQLNGTIELYSGDPAVAHSHLVRCAELMAETDPEEAAWTFTLASGAAFIAGDMGAALDATERIAGLACSPATLRAAKALGNGEITPRELWALPEELAASHPESGGRTWMWAAVIGWLGPDQRQARKLAEVAGTRLRAVGASGALPELLYYQADIDYRLGLWTEGVAHAEEGVAFSYETGQRGWTATLLALLARFAAGRGDAAECTRLAERALAIAGPLRQRLATTIAQTALGSLALGEGDAVEAFARLSRLGDQPLITLGALTDVVEAAVRVGRPEIGEKHLDLFARWAGGGAMTLERLHHCRALLGDDPEPHFRRALSIEDGQDRPSIRARTCLLYGEWLRRAKRTVEARVQLETAVELYRGIGAAAWVRRAGNELRAAGGSVQRTGDEAGSLTPQELQVAQLAAVGFSNREIGVRLHLSPRTVGSHLYRMFPKLGVTSRGQLRDLDLHAE</sequence>
<dbReference type="GO" id="GO:0003677">
    <property type="term" value="F:DNA binding"/>
    <property type="evidence" value="ECO:0007669"/>
    <property type="project" value="InterPro"/>
</dbReference>
<dbReference type="GO" id="GO:0005737">
    <property type="term" value="C:cytoplasm"/>
    <property type="evidence" value="ECO:0007669"/>
    <property type="project" value="TreeGrafter"/>
</dbReference>
<dbReference type="PANTHER" id="PTHR16305">
    <property type="entry name" value="TESTICULAR SOLUBLE ADENYLYL CYCLASE"/>
    <property type="match status" value="1"/>
</dbReference>
<dbReference type="GO" id="GO:0004016">
    <property type="term" value="F:adenylate cyclase activity"/>
    <property type="evidence" value="ECO:0007669"/>
    <property type="project" value="TreeGrafter"/>
</dbReference>
<comment type="caution">
    <text evidence="4">The sequence shown here is derived from an EMBL/GenBank/DDBJ whole genome shotgun (WGS) entry which is preliminary data.</text>
</comment>
<evidence type="ECO:0000313" key="4">
    <source>
        <dbReference type="EMBL" id="PRY36085.1"/>
    </source>
</evidence>
<keyword evidence="5" id="KW-1185">Reference proteome</keyword>
<dbReference type="CDD" id="cd06170">
    <property type="entry name" value="LuxR_C_like"/>
    <property type="match status" value="1"/>
</dbReference>
<dbReference type="EMBL" id="PVTF01000012">
    <property type="protein sequence ID" value="PRY36085.1"/>
    <property type="molecule type" value="Genomic_DNA"/>
</dbReference>
<dbReference type="GO" id="GO:0005524">
    <property type="term" value="F:ATP binding"/>
    <property type="evidence" value="ECO:0007669"/>
    <property type="project" value="UniProtKB-KW"/>
</dbReference>
<dbReference type="OrthoDB" id="3656034at2"/>
<reference evidence="4 5" key="1">
    <citation type="submission" date="2018-03" db="EMBL/GenBank/DDBJ databases">
        <title>Genomic Encyclopedia of Archaeal and Bacterial Type Strains, Phase II (KMG-II): from individual species to whole genera.</title>
        <authorList>
            <person name="Goeker M."/>
        </authorList>
    </citation>
    <scope>NUCLEOTIDE SEQUENCE [LARGE SCALE GENOMIC DNA]</scope>
    <source>
        <strain evidence="4 5">DSM 44720</strain>
    </source>
</reference>
<organism evidence="4 5">
    <name type="scientific">Umezawaea tangerina</name>
    <dbReference type="NCBI Taxonomy" id="84725"/>
    <lineage>
        <taxon>Bacteria</taxon>
        <taxon>Bacillati</taxon>
        <taxon>Actinomycetota</taxon>
        <taxon>Actinomycetes</taxon>
        <taxon>Pseudonocardiales</taxon>
        <taxon>Pseudonocardiaceae</taxon>
        <taxon>Umezawaea</taxon>
    </lineage>
</organism>
<proteinExistence type="predicted"/>